<organism evidence="8 9">
    <name type="scientific">Reticulomyxa filosa</name>
    <dbReference type="NCBI Taxonomy" id="46433"/>
    <lineage>
        <taxon>Eukaryota</taxon>
        <taxon>Sar</taxon>
        <taxon>Rhizaria</taxon>
        <taxon>Retaria</taxon>
        <taxon>Foraminifera</taxon>
        <taxon>Monothalamids</taxon>
        <taxon>Reticulomyxidae</taxon>
        <taxon>Reticulomyxa</taxon>
    </lineage>
</organism>
<dbReference type="PANTHER" id="PTHR32522">
    <property type="match status" value="1"/>
</dbReference>
<keyword evidence="5 6" id="KW-0472">Membrane</keyword>
<dbReference type="PANTHER" id="PTHR32522:SF3">
    <property type="entry name" value="ABC3 TRANSPORTER PERMEASE PROTEIN DOMAIN-CONTAINING PROTEIN"/>
    <property type="match status" value="1"/>
</dbReference>
<proteinExistence type="predicted"/>
<dbReference type="Pfam" id="PF02687">
    <property type="entry name" value="FtsX"/>
    <property type="match status" value="1"/>
</dbReference>
<name>X6MD39_RETFI</name>
<keyword evidence="2" id="KW-1003">Cell membrane</keyword>
<keyword evidence="9" id="KW-1185">Reference proteome</keyword>
<evidence type="ECO:0000259" key="7">
    <source>
        <dbReference type="Pfam" id="PF02687"/>
    </source>
</evidence>
<evidence type="ECO:0000256" key="5">
    <source>
        <dbReference type="ARBA" id="ARBA00023136"/>
    </source>
</evidence>
<evidence type="ECO:0000313" key="9">
    <source>
        <dbReference type="Proteomes" id="UP000023152"/>
    </source>
</evidence>
<comment type="caution">
    <text evidence="8">The sequence shown here is derived from an EMBL/GenBank/DDBJ whole genome shotgun (WGS) entry which is preliminary data.</text>
</comment>
<gene>
    <name evidence="8" type="ORF">RFI_26024</name>
</gene>
<keyword evidence="4 6" id="KW-1133">Transmembrane helix</keyword>
<dbReference type="InterPro" id="IPR003838">
    <property type="entry name" value="ABC3_permease_C"/>
</dbReference>
<comment type="subcellular location">
    <subcellularLocation>
        <location evidence="1">Cell membrane</location>
        <topology evidence="1">Multi-pass membrane protein</topology>
    </subcellularLocation>
</comment>
<sequence length="475" mass="54032">MYGSPMFCWTTKAGPEFESVLESNGYIEEFTWKPGPVKDQAYGNEFPVRNSYSSNRGKYFIESTDLYPTTPNFVRASLTKFIVKASGDWHDTALDDTMQLFTAAGSQRVLTSEHIATRVYLPDLEEEFLLVLENENSGEGWSSTVGPQGRLIYNIKPMGIYTLFPYYTFTARGSMDTWESTDVCWYVYFACCVNNNNNNNNNYYYYSCVDSIEDLWVSAVLIKFRNNVVSEDKDAVKTMLKSWCYDIIDYRDLTSQVNAANAMLDVLFEMTTYTALFLCLFSLIASMWTNILEQSKEIGILRALGLTNFQIMKIFLYESLVLVLASSLLGIAIGCVMAFVAMVQQSLFSSYPLTFVIPTSVLLAVITGAIATSIISVYLPVKRLASSTIVCVYCVFLNILYLLFLLLQCHSLVCVFLIVLYSLIKGRYIEDVLLIRLCCGKEGIMQLRFFFLSYFHFKHLSKFIQITFLLSDALQ</sequence>
<feature type="transmembrane region" description="Helical" evidence="6">
    <location>
        <begin position="355"/>
        <end position="379"/>
    </location>
</feature>
<feature type="domain" description="ABC3 transporter permease C-terminal" evidence="7">
    <location>
        <begin position="274"/>
        <end position="387"/>
    </location>
</feature>
<dbReference type="GO" id="GO:0005886">
    <property type="term" value="C:plasma membrane"/>
    <property type="evidence" value="ECO:0007669"/>
    <property type="project" value="UniProtKB-SubCell"/>
</dbReference>
<dbReference type="EMBL" id="ASPP01022556">
    <property type="protein sequence ID" value="ETO11352.1"/>
    <property type="molecule type" value="Genomic_DNA"/>
</dbReference>
<keyword evidence="3 6" id="KW-0812">Transmembrane</keyword>
<accession>X6MD39</accession>
<reference evidence="8 9" key="1">
    <citation type="journal article" date="2013" name="Curr. Biol.">
        <title>The Genome of the Foraminiferan Reticulomyxa filosa.</title>
        <authorList>
            <person name="Glockner G."/>
            <person name="Hulsmann N."/>
            <person name="Schleicher M."/>
            <person name="Noegel A.A."/>
            <person name="Eichinger L."/>
            <person name="Gallinger C."/>
            <person name="Pawlowski J."/>
            <person name="Sierra R."/>
            <person name="Euteneuer U."/>
            <person name="Pillet L."/>
            <person name="Moustafa A."/>
            <person name="Platzer M."/>
            <person name="Groth M."/>
            <person name="Szafranski K."/>
            <person name="Schliwa M."/>
        </authorList>
    </citation>
    <scope>NUCLEOTIDE SEQUENCE [LARGE SCALE GENOMIC DNA]</scope>
</reference>
<evidence type="ECO:0000256" key="4">
    <source>
        <dbReference type="ARBA" id="ARBA00022989"/>
    </source>
</evidence>
<evidence type="ECO:0000256" key="3">
    <source>
        <dbReference type="ARBA" id="ARBA00022692"/>
    </source>
</evidence>
<protein>
    <submittedName>
        <fullName evidence="8">DUF214 family protein</fullName>
    </submittedName>
</protein>
<evidence type="ECO:0000256" key="2">
    <source>
        <dbReference type="ARBA" id="ARBA00022475"/>
    </source>
</evidence>
<feature type="transmembrane region" description="Helical" evidence="6">
    <location>
        <begin position="391"/>
        <end position="424"/>
    </location>
</feature>
<evidence type="ECO:0000313" key="8">
    <source>
        <dbReference type="EMBL" id="ETO11352.1"/>
    </source>
</evidence>
<dbReference type="Proteomes" id="UP000023152">
    <property type="component" value="Unassembled WGS sequence"/>
</dbReference>
<feature type="transmembrane region" description="Helical" evidence="6">
    <location>
        <begin position="314"/>
        <end position="343"/>
    </location>
</feature>
<evidence type="ECO:0000256" key="1">
    <source>
        <dbReference type="ARBA" id="ARBA00004651"/>
    </source>
</evidence>
<feature type="transmembrane region" description="Helical" evidence="6">
    <location>
        <begin position="273"/>
        <end position="293"/>
    </location>
</feature>
<dbReference type="OrthoDB" id="313105at2759"/>
<dbReference type="AlphaFoldDB" id="X6MD39"/>
<evidence type="ECO:0000256" key="6">
    <source>
        <dbReference type="SAM" id="Phobius"/>
    </source>
</evidence>